<sequence>MNQTKTTNPDILAASLAVQAPFGASLPGADVERIRDALGAIPPDDRDDWVKAAMAIKDEIGDAGRVLWDAWSQGAENYDARDAVDVWRSVSPGGGITIATLFDLAKQHGWSPSRDYQEPTAEEQAERQRIRQGREAQERATIEREQSKAREQALRILDEAVDAEPSHPYLARKQVAPPEEGARLRQIPAERVRELLGYAPKVGGEALEGVLLAAPIERDGATVSLELIDEAGRKSALRGRGTKSGAYWATQGLPKDQAGRVIIAEGVATTLSLAAALGCPAIAALSASNMKAIATLVHQHNPKAKIIIGADLEKATGAAHPDAVKAAEAAGGIVVAPDFGQDRPEGASDWNDAHVRLGLISVTNQIEEQIRASKPEETPGRTPPKGWKLTRSMVYEIKEKSGDAPDEYIPTCGPLWIAGRTTGAHGQWGLVLGFLDHDGHERRLALPASRLHDDPSALVGELAELGLKTIPGRERKTLAYLGAWDVEKRILSAKRLGWLEDPTGALAFVMPDRVISGDGTRELVYQPDRYSPTVKTVHASGSLEQWCAEIARPAGEHPPMLFALCAGLAPALLAFAEGADSYVLHFWGTTSRGKTTLGQLAASPWGCAADPADAPSLAFIRRWNLTGNGLEGLAEAHSDMPLVLDELGAATVGDVRPLVYQLAGGQGKTAMNSSREMREPRSWRTIAISTGEMSLHARMADPDQDGRRARSVKGGLTHRALDVEVSDIAANAPQEEREALVSGIKAACARHYGTAGPEFIDRIAAQFGTMSEARAHVRALVDAILAEIAPPELRAETRRALRRFALIAAAGELASDLGVLPVASGLIRSAAQTMAQSWLTTSSETDEDRIVASVRAFILAHESRFQRVNDPYSHQDEPVRDRVGFVDSQTGHWWFTDAGLSEAAPGNDKTTIARTLRVAGYLFTNENHKLVARASFAIDGKRPRLYAVKTAILEEKSGQTQKTGGQRGQGGQTQQPRGLEPVPLTETGGGRGGRESGTRDDQNNLVPLVPMGTGGKGTAKTQQPRGFVPAVPAVPLKNSDPEKNLTGDKVDITDDVGWF</sequence>
<dbReference type="Pfam" id="PF13362">
    <property type="entry name" value="Toprim_3"/>
    <property type="match status" value="1"/>
</dbReference>
<feature type="domain" description="Toprim" evidence="4">
    <location>
        <begin position="261"/>
        <end position="357"/>
    </location>
</feature>
<evidence type="ECO:0000313" key="6">
    <source>
        <dbReference type="Proteomes" id="UP000740754"/>
    </source>
</evidence>
<evidence type="ECO:0000313" key="5">
    <source>
        <dbReference type="EMBL" id="NKN34102.1"/>
    </source>
</evidence>
<dbReference type="InterPro" id="IPR009270">
    <property type="entry name" value="DUF927"/>
</dbReference>
<feature type="region of interest" description="Disordered" evidence="1">
    <location>
        <begin position="110"/>
        <end position="148"/>
    </location>
</feature>
<keyword evidence="6" id="KW-1185">Reference proteome</keyword>
<evidence type="ECO:0000259" key="4">
    <source>
        <dbReference type="Pfam" id="PF13362"/>
    </source>
</evidence>
<feature type="compositionally biased region" description="Basic and acidic residues" evidence="1">
    <location>
        <begin position="992"/>
        <end position="1002"/>
    </location>
</feature>
<dbReference type="EMBL" id="JAAXKX010000020">
    <property type="protein sequence ID" value="NKN34102.1"/>
    <property type="molecule type" value="Genomic_DNA"/>
</dbReference>
<evidence type="ECO:0000259" key="3">
    <source>
        <dbReference type="Pfam" id="PF08707"/>
    </source>
</evidence>
<evidence type="ECO:0000259" key="2">
    <source>
        <dbReference type="Pfam" id="PF06048"/>
    </source>
</evidence>
<feature type="region of interest" description="Disordered" evidence="1">
    <location>
        <begin position="956"/>
        <end position="1048"/>
    </location>
</feature>
<dbReference type="CDD" id="cd01029">
    <property type="entry name" value="TOPRIM_primases"/>
    <property type="match status" value="1"/>
</dbReference>
<comment type="caution">
    <text evidence="5">The sequence shown here is derived from an EMBL/GenBank/DDBJ whole genome shotgun (WGS) entry which is preliminary data.</text>
</comment>
<feature type="domain" description="DUF927" evidence="2">
    <location>
        <begin position="394"/>
        <end position="680"/>
    </location>
</feature>
<evidence type="ECO:0000256" key="1">
    <source>
        <dbReference type="SAM" id="MobiDB-lite"/>
    </source>
</evidence>
<proteinExistence type="predicted"/>
<dbReference type="Proteomes" id="UP000740754">
    <property type="component" value="Unassembled WGS sequence"/>
</dbReference>
<name>A0ABX1I975_9GAMM</name>
<organism evidence="5 6">
    <name type="scientific">Marichromatium bheemlicum</name>
    <dbReference type="NCBI Taxonomy" id="365339"/>
    <lineage>
        <taxon>Bacteria</taxon>
        <taxon>Pseudomonadati</taxon>
        <taxon>Pseudomonadota</taxon>
        <taxon>Gammaproteobacteria</taxon>
        <taxon>Chromatiales</taxon>
        <taxon>Chromatiaceae</taxon>
        <taxon>Marichromatium</taxon>
    </lineage>
</organism>
<dbReference type="Pfam" id="PF06048">
    <property type="entry name" value="DUF927"/>
    <property type="match status" value="1"/>
</dbReference>
<dbReference type="InterPro" id="IPR014819">
    <property type="entry name" value="PriCT_2"/>
</dbReference>
<dbReference type="InterPro" id="IPR034154">
    <property type="entry name" value="TOPRIM_DnaG/twinkle"/>
</dbReference>
<feature type="compositionally biased region" description="Basic and acidic residues" evidence="1">
    <location>
        <begin position="1039"/>
        <end position="1048"/>
    </location>
</feature>
<dbReference type="RefSeq" id="WP_168670317.1">
    <property type="nucleotide sequence ID" value="NZ_JAAXKX010000020.1"/>
</dbReference>
<accession>A0ABX1I975</accession>
<protein>
    <submittedName>
        <fullName evidence="5">DUF927 domain-containing protein</fullName>
    </submittedName>
</protein>
<gene>
    <name evidence="5" type="ORF">HF203_12815</name>
</gene>
<feature type="compositionally biased region" description="Basic and acidic residues" evidence="1">
    <location>
        <begin position="124"/>
        <end position="148"/>
    </location>
</feature>
<reference evidence="5 6" key="1">
    <citation type="submission" date="2020-04" db="EMBL/GenBank/DDBJ databases">
        <title>Draft Whole-Genome sequence of Marichromatium bheemlicum DSM 18632, type strain.</title>
        <authorList>
            <person name="Kyndt J.A."/>
            <person name="Meyer T.E."/>
        </authorList>
    </citation>
    <scope>NUCLEOTIDE SEQUENCE [LARGE SCALE GENOMIC DNA]</scope>
    <source>
        <strain evidence="5 6">DSM 18632</strain>
    </source>
</reference>
<dbReference type="InterPro" id="IPR006171">
    <property type="entry name" value="TOPRIM_dom"/>
</dbReference>
<feature type="domain" description="Primase C-terminal 2" evidence="3">
    <location>
        <begin position="34"/>
        <end position="105"/>
    </location>
</feature>
<dbReference type="Pfam" id="PF08707">
    <property type="entry name" value="PriCT_2"/>
    <property type="match status" value="1"/>
</dbReference>